<sequence>MSSTPWHPASRFEYRAVLPSEINAEGVEATLSEGVLCVKAPKAEAVKPRRIEIQAGE</sequence>
<protein>
    <submittedName>
        <fullName evidence="4">Hsp20/alpha crystallin family protein</fullName>
    </submittedName>
</protein>
<organism evidence="4 5">
    <name type="scientific">Streptomyces chlorus</name>
    <dbReference type="NCBI Taxonomy" id="887452"/>
    <lineage>
        <taxon>Bacteria</taxon>
        <taxon>Bacillati</taxon>
        <taxon>Actinomycetota</taxon>
        <taxon>Actinomycetes</taxon>
        <taxon>Kitasatosporales</taxon>
        <taxon>Streptomycetaceae</taxon>
        <taxon>Streptomyces</taxon>
    </lineage>
</organism>
<comment type="similarity">
    <text evidence="1 2">Belongs to the small heat shock protein (HSP20) family.</text>
</comment>
<evidence type="ECO:0000313" key="5">
    <source>
        <dbReference type="Proteomes" id="UP001596180"/>
    </source>
</evidence>
<feature type="domain" description="SHSP" evidence="3">
    <location>
        <begin position="1"/>
        <end position="56"/>
    </location>
</feature>
<reference evidence="5" key="1">
    <citation type="journal article" date="2019" name="Int. J. Syst. Evol. Microbiol.">
        <title>The Global Catalogue of Microorganisms (GCM) 10K type strain sequencing project: providing services to taxonomists for standard genome sequencing and annotation.</title>
        <authorList>
            <consortium name="The Broad Institute Genomics Platform"/>
            <consortium name="The Broad Institute Genome Sequencing Center for Infectious Disease"/>
            <person name="Wu L."/>
            <person name="Ma J."/>
        </authorList>
    </citation>
    <scope>NUCLEOTIDE SEQUENCE [LARGE SCALE GENOMIC DNA]</scope>
    <source>
        <strain evidence="5">JCM 10411</strain>
    </source>
</reference>
<dbReference type="Gene3D" id="2.60.40.790">
    <property type="match status" value="1"/>
</dbReference>
<evidence type="ECO:0000259" key="3">
    <source>
        <dbReference type="PROSITE" id="PS01031"/>
    </source>
</evidence>
<dbReference type="SUPFAM" id="SSF49764">
    <property type="entry name" value="HSP20-like chaperones"/>
    <property type="match status" value="1"/>
</dbReference>
<dbReference type="Pfam" id="PF00011">
    <property type="entry name" value="HSP20"/>
    <property type="match status" value="1"/>
</dbReference>
<keyword evidence="5" id="KW-1185">Reference proteome</keyword>
<dbReference type="PROSITE" id="PS01031">
    <property type="entry name" value="SHSP"/>
    <property type="match status" value="1"/>
</dbReference>
<gene>
    <name evidence="4" type="ORF">ACFPZI_30425</name>
</gene>
<dbReference type="InterPro" id="IPR008978">
    <property type="entry name" value="HSP20-like_chaperone"/>
</dbReference>
<comment type="caution">
    <text evidence="4">The sequence shown here is derived from an EMBL/GenBank/DDBJ whole genome shotgun (WGS) entry which is preliminary data.</text>
</comment>
<name>A0ABW1E6F1_9ACTN</name>
<proteinExistence type="inferred from homology"/>
<evidence type="ECO:0000313" key="4">
    <source>
        <dbReference type="EMBL" id="MFC5855933.1"/>
    </source>
</evidence>
<dbReference type="CDD" id="cd06464">
    <property type="entry name" value="ACD_sHsps-like"/>
    <property type="match status" value="1"/>
</dbReference>
<evidence type="ECO:0000256" key="1">
    <source>
        <dbReference type="PROSITE-ProRule" id="PRU00285"/>
    </source>
</evidence>
<accession>A0ABW1E6F1</accession>
<dbReference type="InterPro" id="IPR002068">
    <property type="entry name" value="A-crystallin/Hsp20_dom"/>
</dbReference>
<dbReference type="EMBL" id="JBHSOA010000081">
    <property type="protein sequence ID" value="MFC5855933.1"/>
    <property type="molecule type" value="Genomic_DNA"/>
</dbReference>
<dbReference type="Proteomes" id="UP001596180">
    <property type="component" value="Unassembled WGS sequence"/>
</dbReference>
<evidence type="ECO:0000256" key="2">
    <source>
        <dbReference type="RuleBase" id="RU003616"/>
    </source>
</evidence>
<dbReference type="RefSeq" id="WP_381369787.1">
    <property type="nucleotide sequence ID" value="NZ_JBHSOA010000081.1"/>
</dbReference>